<sequence>MSPELVTRNAEEVSRQHQYGPMQSAKQTHLQTDLGVALSLDNESKFNNENKRGPPRNPISLADGGEGIGRCCAAHTQPHFSLKTEH</sequence>
<reference evidence="3" key="1">
    <citation type="submission" date="2019-02" db="EMBL/GenBank/DDBJ databases">
        <title>Deep-cultivation of Planctomycetes and their phenomic and genomic characterization uncovers novel biology.</title>
        <authorList>
            <person name="Wiegand S."/>
            <person name="Jogler M."/>
            <person name="Boedeker C."/>
            <person name="Pinto D."/>
            <person name="Vollmers J."/>
            <person name="Rivas-Marin E."/>
            <person name="Kohn T."/>
            <person name="Peeters S.H."/>
            <person name="Heuer A."/>
            <person name="Rast P."/>
            <person name="Oberbeckmann S."/>
            <person name="Bunk B."/>
            <person name="Jeske O."/>
            <person name="Meyerdierks A."/>
            <person name="Storesund J.E."/>
            <person name="Kallscheuer N."/>
            <person name="Luecker S."/>
            <person name="Lage O.M."/>
            <person name="Pohl T."/>
            <person name="Merkel B.J."/>
            <person name="Hornburger P."/>
            <person name="Mueller R.-W."/>
            <person name="Bruemmer F."/>
            <person name="Labrenz M."/>
            <person name="Spormann A.M."/>
            <person name="Op den Camp H."/>
            <person name="Overmann J."/>
            <person name="Amann R."/>
            <person name="Jetten M.S.M."/>
            <person name="Mascher T."/>
            <person name="Medema M.H."/>
            <person name="Devos D.P."/>
            <person name="Kaster A.-K."/>
            <person name="Ovreas L."/>
            <person name="Rohde M."/>
            <person name="Galperin M.Y."/>
            <person name="Jogler C."/>
        </authorList>
    </citation>
    <scope>NUCLEOTIDE SEQUENCE [LARGE SCALE GENOMIC DNA]</scope>
    <source>
        <strain evidence="3">Pan97</strain>
    </source>
</reference>
<accession>A0A518CAJ6</accession>
<feature type="compositionally biased region" description="Basic and acidic residues" evidence="1">
    <location>
        <begin position="42"/>
        <end position="52"/>
    </location>
</feature>
<dbReference type="EMBL" id="CP036289">
    <property type="protein sequence ID" value="QDU76252.1"/>
    <property type="molecule type" value="Genomic_DNA"/>
</dbReference>
<evidence type="ECO:0000313" key="2">
    <source>
        <dbReference type="EMBL" id="QDU76252.1"/>
    </source>
</evidence>
<organism evidence="2 3">
    <name type="scientific">Bremerella volcania</name>
    <dbReference type="NCBI Taxonomy" id="2527984"/>
    <lineage>
        <taxon>Bacteria</taxon>
        <taxon>Pseudomonadati</taxon>
        <taxon>Planctomycetota</taxon>
        <taxon>Planctomycetia</taxon>
        <taxon>Pirellulales</taxon>
        <taxon>Pirellulaceae</taxon>
        <taxon>Bremerella</taxon>
    </lineage>
</organism>
<proteinExistence type="predicted"/>
<evidence type="ECO:0000256" key="1">
    <source>
        <dbReference type="SAM" id="MobiDB-lite"/>
    </source>
</evidence>
<name>A0A518CAJ6_9BACT</name>
<dbReference type="AlphaFoldDB" id="A0A518CAJ6"/>
<evidence type="ECO:0000313" key="3">
    <source>
        <dbReference type="Proteomes" id="UP000318626"/>
    </source>
</evidence>
<keyword evidence="3" id="KW-1185">Reference proteome</keyword>
<dbReference type="KEGG" id="bvo:Pan97_32980"/>
<feature type="region of interest" description="Disordered" evidence="1">
    <location>
        <begin position="1"/>
        <end position="62"/>
    </location>
</feature>
<dbReference type="Proteomes" id="UP000318626">
    <property type="component" value="Chromosome"/>
</dbReference>
<protein>
    <submittedName>
        <fullName evidence="2">Uncharacterized protein</fullName>
    </submittedName>
</protein>
<gene>
    <name evidence="2" type="ORF">Pan97_32980</name>
</gene>